<evidence type="ECO:0000256" key="10">
    <source>
        <dbReference type="ARBA" id="ARBA00023235"/>
    </source>
</evidence>
<keyword evidence="8" id="KW-0828">Tyrosine catabolism</keyword>
<dbReference type="InterPro" id="IPR004045">
    <property type="entry name" value="Glutathione_S-Trfase_N"/>
</dbReference>
<dbReference type="GO" id="GO:0006749">
    <property type="term" value="P:glutathione metabolic process"/>
    <property type="evidence" value="ECO:0007669"/>
    <property type="project" value="TreeGrafter"/>
</dbReference>
<organism evidence="14 15">
    <name type="scientific">Amphibalanus amphitrite</name>
    <name type="common">Striped barnacle</name>
    <name type="synonym">Balanus amphitrite</name>
    <dbReference type="NCBI Taxonomy" id="1232801"/>
    <lineage>
        <taxon>Eukaryota</taxon>
        <taxon>Metazoa</taxon>
        <taxon>Ecdysozoa</taxon>
        <taxon>Arthropoda</taxon>
        <taxon>Crustacea</taxon>
        <taxon>Multicrustacea</taxon>
        <taxon>Cirripedia</taxon>
        <taxon>Thoracica</taxon>
        <taxon>Thoracicalcarea</taxon>
        <taxon>Balanomorpha</taxon>
        <taxon>Balanoidea</taxon>
        <taxon>Balanidae</taxon>
        <taxon>Amphibalaninae</taxon>
        <taxon>Amphibalanus</taxon>
    </lineage>
</organism>
<dbReference type="SUPFAM" id="SSF52833">
    <property type="entry name" value="Thioredoxin-like"/>
    <property type="match status" value="1"/>
</dbReference>
<dbReference type="GO" id="GO:0006572">
    <property type="term" value="P:L-tyrosine catabolic process"/>
    <property type="evidence" value="ECO:0007669"/>
    <property type="project" value="UniProtKB-KW"/>
</dbReference>
<evidence type="ECO:0000256" key="9">
    <source>
        <dbReference type="ARBA" id="ARBA00023232"/>
    </source>
</evidence>
<dbReference type="Pfam" id="PF02798">
    <property type="entry name" value="GST_N"/>
    <property type="match status" value="1"/>
</dbReference>
<dbReference type="CDD" id="cd03191">
    <property type="entry name" value="GST_C_Zeta"/>
    <property type="match status" value="1"/>
</dbReference>
<dbReference type="InterPro" id="IPR034333">
    <property type="entry name" value="GST_Zeta_N"/>
</dbReference>
<evidence type="ECO:0000256" key="8">
    <source>
        <dbReference type="ARBA" id="ARBA00022878"/>
    </source>
</evidence>
<reference evidence="14 15" key="1">
    <citation type="submission" date="2019-07" db="EMBL/GenBank/DDBJ databases">
        <title>Draft genome assembly of a fouling barnacle, Amphibalanus amphitrite (Darwin, 1854): The first reference genome for Thecostraca.</title>
        <authorList>
            <person name="Kim W."/>
        </authorList>
    </citation>
    <scope>NUCLEOTIDE SEQUENCE [LARGE SCALE GENOMIC DNA]</scope>
    <source>
        <strain evidence="14">SNU_AA5</strain>
        <tissue evidence="14">Soma without cirri and trophi</tissue>
    </source>
</reference>
<comment type="caution">
    <text evidence="14">The sequence shown here is derived from an EMBL/GenBank/DDBJ whole genome shotgun (WGS) entry which is preliminary data.</text>
</comment>
<feature type="domain" description="GST C-terminal" evidence="13">
    <location>
        <begin position="85"/>
        <end position="209"/>
    </location>
</feature>
<evidence type="ECO:0000256" key="7">
    <source>
        <dbReference type="ARBA" id="ARBA00022679"/>
    </source>
</evidence>
<comment type="similarity">
    <text evidence="5">Belongs to the GST superfamily. Zeta family.</text>
</comment>
<evidence type="ECO:0000259" key="13">
    <source>
        <dbReference type="PROSITE" id="PS50405"/>
    </source>
</evidence>
<keyword evidence="10 14" id="KW-0413">Isomerase</keyword>
<comment type="pathway">
    <text evidence="4">Amino-acid degradation; L-phenylalanine degradation; acetoacetate and fumarate from L-phenylalanine: step 5/6.</text>
</comment>
<feature type="domain" description="GST N-terminal" evidence="12">
    <location>
        <begin position="1"/>
        <end position="80"/>
    </location>
</feature>
<dbReference type="GO" id="GO:0005739">
    <property type="term" value="C:mitochondrion"/>
    <property type="evidence" value="ECO:0007669"/>
    <property type="project" value="TreeGrafter"/>
</dbReference>
<evidence type="ECO:0000256" key="3">
    <source>
        <dbReference type="ARBA" id="ARBA00004496"/>
    </source>
</evidence>
<protein>
    <submittedName>
        <fullName evidence="14">Maleylacetoacetate isomerase</fullName>
    </submittedName>
</protein>
<evidence type="ECO:0000313" key="14">
    <source>
        <dbReference type="EMBL" id="KAF0312918.1"/>
    </source>
</evidence>
<comment type="cofactor">
    <cofactor evidence="2">
        <name>glutathione</name>
        <dbReference type="ChEBI" id="CHEBI:57925"/>
    </cofactor>
</comment>
<dbReference type="InterPro" id="IPR034330">
    <property type="entry name" value="GST_Zeta_C"/>
</dbReference>
<dbReference type="Gene3D" id="1.20.1050.10">
    <property type="match status" value="1"/>
</dbReference>
<dbReference type="Gene3D" id="3.40.30.10">
    <property type="entry name" value="Glutaredoxin"/>
    <property type="match status" value="1"/>
</dbReference>
<evidence type="ECO:0000256" key="1">
    <source>
        <dbReference type="ARBA" id="ARBA00001622"/>
    </source>
</evidence>
<evidence type="ECO:0000259" key="12">
    <source>
        <dbReference type="PROSITE" id="PS50404"/>
    </source>
</evidence>
<dbReference type="EMBL" id="VIIS01000127">
    <property type="protein sequence ID" value="KAF0312918.1"/>
    <property type="molecule type" value="Genomic_DNA"/>
</dbReference>
<dbReference type="InterPro" id="IPR005955">
    <property type="entry name" value="GST_Zeta"/>
</dbReference>
<dbReference type="SFLD" id="SFLDG00358">
    <property type="entry name" value="Main_(cytGST)"/>
    <property type="match status" value="1"/>
</dbReference>
<dbReference type="FunFam" id="1.20.1050.10:FF:000010">
    <property type="entry name" value="Maleylacetoacetate isomerase isoform 1"/>
    <property type="match status" value="1"/>
</dbReference>
<evidence type="ECO:0000256" key="2">
    <source>
        <dbReference type="ARBA" id="ARBA00001955"/>
    </source>
</evidence>
<dbReference type="PROSITE" id="PS50405">
    <property type="entry name" value="GST_CTER"/>
    <property type="match status" value="1"/>
</dbReference>
<dbReference type="NCBIfam" id="TIGR01262">
    <property type="entry name" value="maiA"/>
    <property type="match status" value="1"/>
</dbReference>
<dbReference type="OrthoDB" id="202840at2759"/>
<dbReference type="SFLD" id="SFLDS00019">
    <property type="entry name" value="Glutathione_Transferase_(cytos"/>
    <property type="match status" value="1"/>
</dbReference>
<comment type="catalytic activity">
    <reaction evidence="11">
        <text>RX + glutathione = an S-substituted glutathione + a halide anion + H(+)</text>
        <dbReference type="Rhea" id="RHEA:16437"/>
        <dbReference type="ChEBI" id="CHEBI:15378"/>
        <dbReference type="ChEBI" id="CHEBI:16042"/>
        <dbReference type="ChEBI" id="CHEBI:17792"/>
        <dbReference type="ChEBI" id="CHEBI:57925"/>
        <dbReference type="ChEBI" id="CHEBI:90779"/>
        <dbReference type="EC" id="2.5.1.18"/>
    </reaction>
</comment>
<dbReference type="CDD" id="cd03042">
    <property type="entry name" value="GST_N_Zeta"/>
    <property type="match status" value="1"/>
</dbReference>
<comment type="subcellular location">
    <subcellularLocation>
        <location evidence="3">Cytoplasm</location>
    </subcellularLocation>
</comment>
<evidence type="ECO:0000256" key="6">
    <source>
        <dbReference type="ARBA" id="ARBA00022490"/>
    </source>
</evidence>
<dbReference type="PANTHER" id="PTHR42673:SF4">
    <property type="entry name" value="MALEYLACETOACETATE ISOMERASE"/>
    <property type="match status" value="1"/>
</dbReference>
<dbReference type="InterPro" id="IPR040079">
    <property type="entry name" value="Glutathione_S-Trfase"/>
</dbReference>
<dbReference type="AlphaFoldDB" id="A0A6A4XCQ3"/>
<accession>A0A6A4XCQ3</accession>
<dbReference type="PROSITE" id="PS50404">
    <property type="entry name" value="GST_NTER"/>
    <property type="match status" value="1"/>
</dbReference>
<dbReference type="GO" id="GO:0006559">
    <property type="term" value="P:L-phenylalanine catabolic process"/>
    <property type="evidence" value="ECO:0007669"/>
    <property type="project" value="UniProtKB-UniPathway"/>
</dbReference>
<dbReference type="SUPFAM" id="SSF47616">
    <property type="entry name" value="GST C-terminal domain-like"/>
    <property type="match status" value="1"/>
</dbReference>
<evidence type="ECO:0000313" key="15">
    <source>
        <dbReference type="Proteomes" id="UP000440578"/>
    </source>
</evidence>
<dbReference type="InterPro" id="IPR036249">
    <property type="entry name" value="Thioredoxin-like_sf"/>
</dbReference>
<dbReference type="InterPro" id="IPR010987">
    <property type="entry name" value="Glutathione-S-Trfase_C-like"/>
</dbReference>
<proteinExistence type="inferred from homology"/>
<gene>
    <name evidence="14" type="primary">Gstz1_1</name>
    <name evidence="14" type="ORF">FJT64_016436</name>
</gene>
<dbReference type="InterPro" id="IPR036282">
    <property type="entry name" value="Glutathione-S-Trfase_C_sf"/>
</dbReference>
<sequence>MILYSYFRSSCSWRVRIALAVKRIDYEYHPVNLLKGDQLAEDYDKINPMKQVPSLQVNGKTLTQSISILEYLEETHPEPPLLPKEPIERAKVREICELIGSGIQPVQNLAVLKKVAALAGDEAKKQWGHDAIARGFRALEPLLADCAGSCSVGDSVTLADCCLVPQIFNANRFGVDMSQFPTISRVGAHLDTLEPFKAAHPTKQPDCPEELR</sequence>
<keyword evidence="9" id="KW-0585">Phenylalanine catabolism</keyword>
<dbReference type="UniPathway" id="UPA00139">
    <property type="reaction ID" value="UER00340"/>
</dbReference>
<keyword evidence="15" id="KW-1185">Reference proteome</keyword>
<evidence type="ECO:0000256" key="4">
    <source>
        <dbReference type="ARBA" id="ARBA00004671"/>
    </source>
</evidence>
<dbReference type="GO" id="GO:0016034">
    <property type="term" value="F:maleylacetoacetate isomerase activity"/>
    <property type="evidence" value="ECO:0007669"/>
    <property type="project" value="UniProtKB-EC"/>
</dbReference>
<dbReference type="FunFam" id="3.40.30.10:FF:000041">
    <property type="entry name" value="Maleylacetoacetate isomerase isoform 1"/>
    <property type="match status" value="1"/>
</dbReference>
<name>A0A6A4XCQ3_AMPAM</name>
<dbReference type="GO" id="GO:0004364">
    <property type="term" value="F:glutathione transferase activity"/>
    <property type="evidence" value="ECO:0007669"/>
    <property type="project" value="UniProtKB-EC"/>
</dbReference>
<dbReference type="Proteomes" id="UP000440578">
    <property type="component" value="Unassembled WGS sequence"/>
</dbReference>
<evidence type="ECO:0000256" key="5">
    <source>
        <dbReference type="ARBA" id="ARBA00010007"/>
    </source>
</evidence>
<comment type="catalytic activity">
    <reaction evidence="1">
        <text>4-maleylacetoacetate = 4-fumarylacetoacetate</text>
        <dbReference type="Rhea" id="RHEA:14817"/>
        <dbReference type="ChEBI" id="CHEBI:17105"/>
        <dbReference type="ChEBI" id="CHEBI:18034"/>
        <dbReference type="EC" id="5.2.1.2"/>
    </reaction>
</comment>
<evidence type="ECO:0000256" key="11">
    <source>
        <dbReference type="ARBA" id="ARBA00047960"/>
    </source>
</evidence>
<keyword evidence="6" id="KW-0963">Cytoplasm</keyword>
<keyword evidence="7" id="KW-0808">Transferase</keyword>
<dbReference type="PANTHER" id="PTHR42673">
    <property type="entry name" value="MALEYLACETOACETATE ISOMERASE"/>
    <property type="match status" value="1"/>
</dbReference>